<proteinExistence type="predicted"/>
<dbReference type="AlphaFoldDB" id="A0A840G1R7"/>
<dbReference type="RefSeq" id="WP_153117405.1">
    <property type="nucleotide sequence ID" value="NZ_JACIGE010000010.1"/>
</dbReference>
<dbReference type="EMBL" id="JACIGE010000010">
    <property type="protein sequence ID" value="MBB4248347.1"/>
    <property type="molecule type" value="Genomic_DNA"/>
</dbReference>
<comment type="caution">
    <text evidence="1">The sequence shown here is derived from an EMBL/GenBank/DDBJ whole genome shotgun (WGS) entry which is preliminary data.</text>
</comment>
<evidence type="ECO:0000313" key="2">
    <source>
        <dbReference type="Proteomes" id="UP000587070"/>
    </source>
</evidence>
<sequence length="76" mass="8355">MKTLKQQHEEYLARVKAKGAKTLTFVTPCCGKTVEDMAAHAGETWDTLATCPHCETIYWKVATDSEIVATIPDKAA</sequence>
<accession>A0A840G1R7</accession>
<keyword evidence="2" id="KW-1185">Reference proteome</keyword>
<reference evidence="1 2" key="1">
    <citation type="submission" date="2020-08" db="EMBL/GenBank/DDBJ databases">
        <title>Genome sequencing of Purple Non-Sulfur Bacteria from various extreme environments.</title>
        <authorList>
            <person name="Mayer M."/>
        </authorList>
    </citation>
    <scope>NUCLEOTIDE SEQUENCE [LARGE SCALE GENOMIC DNA]</scope>
    <source>
        <strain evidence="1 2">2761</strain>
    </source>
</reference>
<evidence type="ECO:0000313" key="1">
    <source>
        <dbReference type="EMBL" id="MBB4248347.1"/>
    </source>
</evidence>
<dbReference type="Proteomes" id="UP000587070">
    <property type="component" value="Unassembled WGS sequence"/>
</dbReference>
<organism evidence="1 2">
    <name type="scientific">Rhodocyclus tenuis</name>
    <name type="common">Rhodospirillum tenue</name>
    <dbReference type="NCBI Taxonomy" id="1066"/>
    <lineage>
        <taxon>Bacteria</taxon>
        <taxon>Pseudomonadati</taxon>
        <taxon>Pseudomonadota</taxon>
        <taxon>Betaproteobacteria</taxon>
        <taxon>Rhodocyclales</taxon>
        <taxon>Rhodocyclaceae</taxon>
        <taxon>Rhodocyclus</taxon>
    </lineage>
</organism>
<protein>
    <submittedName>
        <fullName evidence="1">Quinolinate synthase</fullName>
    </submittedName>
</protein>
<name>A0A840G1R7_RHOTE</name>
<gene>
    <name evidence="1" type="ORF">GGD90_002739</name>
</gene>